<accession>A0AAQ3PV37</accession>
<reference evidence="2 3" key="1">
    <citation type="submission" date="2024-02" db="EMBL/GenBank/DDBJ databases">
        <title>High-quality chromosome-scale genome assembly of Pensacola bahiagrass (Paspalum notatum Flugge var. saurae).</title>
        <authorList>
            <person name="Vega J.M."/>
            <person name="Podio M."/>
            <person name="Orjuela J."/>
            <person name="Siena L.A."/>
            <person name="Pessino S.C."/>
            <person name="Combes M.C."/>
            <person name="Mariac C."/>
            <person name="Albertini E."/>
            <person name="Pupilli F."/>
            <person name="Ortiz J.P.A."/>
            <person name="Leblanc O."/>
        </authorList>
    </citation>
    <scope>NUCLEOTIDE SEQUENCE [LARGE SCALE GENOMIC DNA]</scope>
    <source>
        <strain evidence="2">R1</strain>
        <tissue evidence="2">Leaf</tissue>
    </source>
</reference>
<proteinExistence type="predicted"/>
<evidence type="ECO:0000313" key="3">
    <source>
        <dbReference type="Proteomes" id="UP001341281"/>
    </source>
</evidence>
<name>A0AAQ3PV37_PASNO</name>
<keyword evidence="3" id="KW-1185">Reference proteome</keyword>
<dbReference type="AlphaFoldDB" id="A0AAQ3PV37"/>
<dbReference type="Proteomes" id="UP001341281">
    <property type="component" value="Chromosome 01"/>
</dbReference>
<sequence length="425" mass="46188">MPRSMPTAAAAAARTGSRARTISSASKSSSSRARSSSAGWSSSASLSNDGDAFRFMATATPPSVQLVPWTPAPGDPISGDLYGFGVHDAHTRTLMEERGNLLRLPLYAVASQLAQRPPYRLHQQFQARTPHNGGAFARPVWTVRELPQSVTLVVARTTAGEDGRRRYERRLVAPAERGFPQLRRQEEPGGAVDPRRRSRILEVDEPVARAGEAVRGERPGRGARHRGRRGARGVGIVELVVEDARVASVGAVAVAAAADDEAGDARARWRRAAGPPVVAAGEHAAERGARGGEGPGRERRQARQDLVDEEVVVHGQARRRAPRLAADVVVLLLLRRWHRRRRLPLHGRGLAVARVAARARRRVSDAGGRRRLVYAGHARRRHFRQQIKSDAEVVTLDSRRIRSACAVARLCDGRPILDNGDEAAA</sequence>
<feature type="region of interest" description="Disordered" evidence="1">
    <location>
        <begin position="1"/>
        <end position="44"/>
    </location>
</feature>
<evidence type="ECO:0000256" key="1">
    <source>
        <dbReference type="SAM" id="MobiDB-lite"/>
    </source>
</evidence>
<feature type="region of interest" description="Disordered" evidence="1">
    <location>
        <begin position="276"/>
        <end position="303"/>
    </location>
</feature>
<dbReference type="EMBL" id="CP144745">
    <property type="protein sequence ID" value="WVZ53706.1"/>
    <property type="molecule type" value="Genomic_DNA"/>
</dbReference>
<protein>
    <submittedName>
        <fullName evidence="2">Uncharacterized protein</fullName>
    </submittedName>
</protein>
<organism evidence="2 3">
    <name type="scientific">Paspalum notatum var. saurae</name>
    <dbReference type="NCBI Taxonomy" id="547442"/>
    <lineage>
        <taxon>Eukaryota</taxon>
        <taxon>Viridiplantae</taxon>
        <taxon>Streptophyta</taxon>
        <taxon>Embryophyta</taxon>
        <taxon>Tracheophyta</taxon>
        <taxon>Spermatophyta</taxon>
        <taxon>Magnoliopsida</taxon>
        <taxon>Liliopsida</taxon>
        <taxon>Poales</taxon>
        <taxon>Poaceae</taxon>
        <taxon>PACMAD clade</taxon>
        <taxon>Panicoideae</taxon>
        <taxon>Andropogonodae</taxon>
        <taxon>Paspaleae</taxon>
        <taxon>Paspalinae</taxon>
        <taxon>Paspalum</taxon>
    </lineage>
</organism>
<feature type="compositionally biased region" description="Low complexity" evidence="1">
    <location>
        <begin position="7"/>
        <end position="44"/>
    </location>
</feature>
<feature type="compositionally biased region" description="Basic and acidic residues" evidence="1">
    <location>
        <begin position="283"/>
        <end position="303"/>
    </location>
</feature>
<gene>
    <name evidence="2" type="ORF">U9M48_004611</name>
</gene>
<evidence type="ECO:0000313" key="2">
    <source>
        <dbReference type="EMBL" id="WVZ53706.1"/>
    </source>
</evidence>